<proteinExistence type="predicted"/>
<keyword evidence="2" id="KW-1185">Reference proteome</keyword>
<protein>
    <submittedName>
        <fullName evidence="1">Uncharacterized protein</fullName>
    </submittedName>
</protein>
<gene>
    <name evidence="1" type="ORF">M9H77_03743</name>
</gene>
<evidence type="ECO:0000313" key="1">
    <source>
        <dbReference type="EMBL" id="KAI5682515.1"/>
    </source>
</evidence>
<reference evidence="2" key="1">
    <citation type="journal article" date="2023" name="Nat. Plants">
        <title>Single-cell RNA sequencing provides a high-resolution roadmap for understanding the multicellular compartmentation of specialized metabolism.</title>
        <authorList>
            <person name="Sun S."/>
            <person name="Shen X."/>
            <person name="Li Y."/>
            <person name="Li Y."/>
            <person name="Wang S."/>
            <person name="Li R."/>
            <person name="Zhang H."/>
            <person name="Shen G."/>
            <person name="Guo B."/>
            <person name="Wei J."/>
            <person name="Xu J."/>
            <person name="St-Pierre B."/>
            <person name="Chen S."/>
            <person name="Sun C."/>
        </authorList>
    </citation>
    <scope>NUCLEOTIDE SEQUENCE [LARGE SCALE GENOMIC DNA]</scope>
</reference>
<dbReference type="Proteomes" id="UP001060085">
    <property type="component" value="Linkage Group LG01"/>
</dbReference>
<accession>A0ACC0CC93</accession>
<sequence>MCLFALKIESISIKEEQKEKEVIALDKSKFYNRISLEHQCLEPWSLKNKERSLEKSYRYVVHGNSSKSPFLNPSLLAHEVSYVELKFFLASYICNVSIIEDAYAISSSGGLVLVVPSISKYVSSHDPFKSQLVISEDIYVPSCLVCELAHDVFLLDFKVVGLGLDCASFDILHDNCLGKFVQNVGYFSSFLDTFMENHN</sequence>
<organism evidence="1 2">
    <name type="scientific">Catharanthus roseus</name>
    <name type="common">Madagascar periwinkle</name>
    <name type="synonym">Vinca rosea</name>
    <dbReference type="NCBI Taxonomy" id="4058"/>
    <lineage>
        <taxon>Eukaryota</taxon>
        <taxon>Viridiplantae</taxon>
        <taxon>Streptophyta</taxon>
        <taxon>Embryophyta</taxon>
        <taxon>Tracheophyta</taxon>
        <taxon>Spermatophyta</taxon>
        <taxon>Magnoliopsida</taxon>
        <taxon>eudicotyledons</taxon>
        <taxon>Gunneridae</taxon>
        <taxon>Pentapetalae</taxon>
        <taxon>asterids</taxon>
        <taxon>lamiids</taxon>
        <taxon>Gentianales</taxon>
        <taxon>Apocynaceae</taxon>
        <taxon>Rauvolfioideae</taxon>
        <taxon>Vinceae</taxon>
        <taxon>Catharanthinae</taxon>
        <taxon>Catharanthus</taxon>
    </lineage>
</organism>
<evidence type="ECO:0000313" key="2">
    <source>
        <dbReference type="Proteomes" id="UP001060085"/>
    </source>
</evidence>
<name>A0ACC0CC93_CATRO</name>
<dbReference type="EMBL" id="CM044701">
    <property type="protein sequence ID" value="KAI5682515.1"/>
    <property type="molecule type" value="Genomic_DNA"/>
</dbReference>
<comment type="caution">
    <text evidence="1">The sequence shown here is derived from an EMBL/GenBank/DDBJ whole genome shotgun (WGS) entry which is preliminary data.</text>
</comment>